<dbReference type="Proteomes" id="UP000386466">
    <property type="component" value="Unassembled WGS sequence"/>
</dbReference>
<keyword evidence="2" id="KW-1185">Reference proteome</keyword>
<name>A0A485MKH7_LYNPA</name>
<evidence type="ECO:0000313" key="2">
    <source>
        <dbReference type="Proteomes" id="UP000386466"/>
    </source>
</evidence>
<evidence type="ECO:0000313" key="1">
    <source>
        <dbReference type="EMBL" id="VFV20929.1"/>
    </source>
</evidence>
<protein>
    <submittedName>
        <fullName evidence="1">Uncharacterized protein</fullName>
    </submittedName>
</protein>
<accession>A0A485MKH7</accession>
<gene>
    <name evidence="1" type="ORF">LYPA_23C002995</name>
</gene>
<dbReference type="AlphaFoldDB" id="A0A485MKH7"/>
<proteinExistence type="predicted"/>
<reference evidence="1 2" key="1">
    <citation type="submission" date="2019-01" db="EMBL/GenBank/DDBJ databases">
        <authorList>
            <person name="Alioto T."/>
            <person name="Alioto T."/>
        </authorList>
    </citation>
    <scope>NUCLEOTIDE SEQUENCE [LARGE SCALE GENOMIC DNA]</scope>
</reference>
<organism evidence="1 2">
    <name type="scientific">Lynx pardinus</name>
    <name type="common">Iberian lynx</name>
    <name type="synonym">Felis pardina</name>
    <dbReference type="NCBI Taxonomy" id="191816"/>
    <lineage>
        <taxon>Eukaryota</taxon>
        <taxon>Metazoa</taxon>
        <taxon>Chordata</taxon>
        <taxon>Craniata</taxon>
        <taxon>Vertebrata</taxon>
        <taxon>Euteleostomi</taxon>
        <taxon>Mammalia</taxon>
        <taxon>Eutheria</taxon>
        <taxon>Laurasiatheria</taxon>
        <taxon>Carnivora</taxon>
        <taxon>Feliformia</taxon>
        <taxon>Felidae</taxon>
        <taxon>Felinae</taxon>
        <taxon>Lynx</taxon>
    </lineage>
</organism>
<dbReference type="EMBL" id="CAAGRJ010003174">
    <property type="protein sequence ID" value="VFV20929.1"/>
    <property type="molecule type" value="Genomic_DNA"/>
</dbReference>
<sequence length="61" mass="7040">MSQFFLQRISHGNWFGNGHLTRPQPTRYGETLAEVWEMACEWRRTRAIGPGFPPSQPHSSP</sequence>